<dbReference type="InterPro" id="IPR036754">
    <property type="entry name" value="YbaK/aa-tRNA-synt-asso_dom_sf"/>
</dbReference>
<accession>A0A1Y0IG17</accession>
<dbReference type="GO" id="GO:0002161">
    <property type="term" value="F:aminoacyl-tRNA deacylase activity"/>
    <property type="evidence" value="ECO:0007669"/>
    <property type="project" value="InterPro"/>
</dbReference>
<evidence type="ECO:0000259" key="1">
    <source>
        <dbReference type="Pfam" id="PF04073"/>
    </source>
</evidence>
<dbReference type="Pfam" id="PF04073">
    <property type="entry name" value="tRNA_edit"/>
    <property type="match status" value="1"/>
</dbReference>
<sequence length="175" mass="19687">MPVQQLKEYLDEQQIRYVSVQHSPAFTAQEIAHSAHIRGDRLAKTVIIDIDGKMAMVVLPASYRIRWDKFMNAMGTDFIELADEDEFKDAFPGCEVGAMPPFGNLYSMNIYLCDALAQHEEIAFSAGTHSETIKMSYQDYISLACPVILSEGFAKPECKKKTPSWLMAQRTAKIA</sequence>
<dbReference type="Proteomes" id="UP000196027">
    <property type="component" value="Chromosome"/>
</dbReference>
<dbReference type="KEGG" id="ome:OLMES_4777"/>
<dbReference type="EMBL" id="CP021425">
    <property type="protein sequence ID" value="ARU58766.1"/>
    <property type="molecule type" value="Genomic_DNA"/>
</dbReference>
<dbReference type="AlphaFoldDB" id="A0A1Y0IG17"/>
<feature type="domain" description="YbaK/aminoacyl-tRNA synthetase-associated" evidence="1">
    <location>
        <begin position="22"/>
        <end position="142"/>
    </location>
</feature>
<gene>
    <name evidence="2" type="ORF">OLMES_4777</name>
</gene>
<proteinExistence type="predicted"/>
<reference evidence="2 3" key="1">
    <citation type="submission" date="2017-05" db="EMBL/GenBank/DDBJ databases">
        <title>Genomic insights into alkan degradation activity of Oleiphilus messinensis.</title>
        <authorList>
            <person name="Kozyavkin S.A."/>
            <person name="Slesarev A.I."/>
            <person name="Golyshin P.N."/>
            <person name="Korzhenkov A."/>
            <person name="Golyshina O.N."/>
            <person name="Toshchakov S.V."/>
        </authorList>
    </citation>
    <scope>NUCLEOTIDE SEQUENCE [LARGE SCALE GENOMIC DNA]</scope>
    <source>
        <strain evidence="2 3">ME102</strain>
    </source>
</reference>
<name>A0A1Y0IG17_9GAMM</name>
<dbReference type="CDD" id="cd04332">
    <property type="entry name" value="YbaK_like"/>
    <property type="match status" value="1"/>
</dbReference>
<dbReference type="InterPro" id="IPR007214">
    <property type="entry name" value="YbaK/aa-tRNA-synth-assoc-dom"/>
</dbReference>
<keyword evidence="3" id="KW-1185">Reference proteome</keyword>
<dbReference type="Gene3D" id="3.90.960.10">
    <property type="entry name" value="YbaK/aminoacyl-tRNA synthetase-associated domain"/>
    <property type="match status" value="1"/>
</dbReference>
<dbReference type="OrthoDB" id="9786549at2"/>
<evidence type="ECO:0000313" key="3">
    <source>
        <dbReference type="Proteomes" id="UP000196027"/>
    </source>
</evidence>
<evidence type="ECO:0000313" key="2">
    <source>
        <dbReference type="EMBL" id="ARU58766.1"/>
    </source>
</evidence>
<dbReference type="RefSeq" id="WP_087463509.1">
    <property type="nucleotide sequence ID" value="NZ_CP021425.1"/>
</dbReference>
<organism evidence="2 3">
    <name type="scientific">Oleiphilus messinensis</name>
    <dbReference type="NCBI Taxonomy" id="141451"/>
    <lineage>
        <taxon>Bacteria</taxon>
        <taxon>Pseudomonadati</taxon>
        <taxon>Pseudomonadota</taxon>
        <taxon>Gammaproteobacteria</taxon>
        <taxon>Oceanospirillales</taxon>
        <taxon>Oleiphilaceae</taxon>
        <taxon>Oleiphilus</taxon>
    </lineage>
</organism>
<protein>
    <recommendedName>
        <fullName evidence="1">YbaK/aminoacyl-tRNA synthetase-associated domain-containing protein</fullName>
    </recommendedName>
</protein>
<dbReference type="SUPFAM" id="SSF55826">
    <property type="entry name" value="YbaK/ProRS associated domain"/>
    <property type="match status" value="1"/>
</dbReference>